<dbReference type="Proteomes" id="UP000289152">
    <property type="component" value="Unassembled WGS sequence"/>
</dbReference>
<sequence length="170" mass="18887">MIYKSFHPRLVVETRPGRMVQFVNQTGTKCEWITGKGLECVVPPSSEPQVANHLHESVLEAVLREQYDTVGIQFPAPLKPSHDPKVKVKPSPACFSAYVVPPRSKPLNALHAPSVKGKGRCTLEEVTTFLCQILGGKDDAFDHQAGVREAYVVDWANRGMTVLIKVRREV</sequence>
<protein>
    <submittedName>
        <fullName evidence="1">Uncharacterized protein</fullName>
    </submittedName>
</protein>
<dbReference type="AlphaFoldDB" id="A0A4V1M3X9"/>
<reference evidence="1 2" key="1">
    <citation type="submission" date="2016-06" db="EMBL/GenBank/DDBJ databases">
        <title>Evolution of pathogenesis and genome organization in the Tremellales.</title>
        <authorList>
            <person name="Cuomo C."/>
            <person name="Litvintseva A."/>
            <person name="Heitman J."/>
            <person name="Chen Y."/>
            <person name="Sun S."/>
            <person name="Springer D."/>
            <person name="Dromer F."/>
            <person name="Young S."/>
            <person name="Zeng Q."/>
            <person name="Chapman S."/>
            <person name="Gujja S."/>
            <person name="Saif S."/>
            <person name="Birren B."/>
        </authorList>
    </citation>
    <scope>NUCLEOTIDE SEQUENCE [LARGE SCALE GENOMIC DNA]</scope>
    <source>
        <strain evidence="1 2">ATCC 28783</strain>
    </source>
</reference>
<evidence type="ECO:0000313" key="1">
    <source>
        <dbReference type="EMBL" id="RXK38427.1"/>
    </source>
</evidence>
<comment type="caution">
    <text evidence="1">The sequence shown here is derived from an EMBL/GenBank/DDBJ whole genome shotgun (WGS) entry which is preliminary data.</text>
</comment>
<name>A0A4V1M3X9_TREME</name>
<dbReference type="InParanoid" id="A0A4V1M3X9"/>
<proteinExistence type="predicted"/>
<gene>
    <name evidence="1" type="ORF">M231_04336</name>
</gene>
<dbReference type="EMBL" id="SDIL01000048">
    <property type="protein sequence ID" value="RXK38427.1"/>
    <property type="molecule type" value="Genomic_DNA"/>
</dbReference>
<organism evidence="1 2">
    <name type="scientific">Tremella mesenterica</name>
    <name type="common">Jelly fungus</name>
    <dbReference type="NCBI Taxonomy" id="5217"/>
    <lineage>
        <taxon>Eukaryota</taxon>
        <taxon>Fungi</taxon>
        <taxon>Dikarya</taxon>
        <taxon>Basidiomycota</taxon>
        <taxon>Agaricomycotina</taxon>
        <taxon>Tremellomycetes</taxon>
        <taxon>Tremellales</taxon>
        <taxon>Tremellaceae</taxon>
        <taxon>Tremella</taxon>
    </lineage>
</organism>
<accession>A0A4V1M3X9</accession>
<keyword evidence="2" id="KW-1185">Reference proteome</keyword>
<dbReference type="VEuPathDB" id="FungiDB:TREMEDRAFT_59183"/>
<evidence type="ECO:0000313" key="2">
    <source>
        <dbReference type="Proteomes" id="UP000289152"/>
    </source>
</evidence>